<comment type="caution">
    <text evidence="1">The sequence shown here is derived from an EMBL/GenBank/DDBJ whole genome shotgun (WGS) entry which is preliminary data.</text>
</comment>
<dbReference type="Gene3D" id="1.25.40.10">
    <property type="entry name" value="Tetratricopeptide repeat domain"/>
    <property type="match status" value="1"/>
</dbReference>
<sequence length="156" mass="18259">MAAFGGRLRSKIQLSVFSLVNHDITRIPILKGRVCSYYYSSSSTIQLVCNHPTRCFEDVWHSQQQSYRYLRPCYYHDGRPRGSLWRGKKLIGKEALFVILGLKRVKDDEEKLDNFIKVHVSRLLKMDMVAVLNELERQEEVDLAVKVLLISLYYFT</sequence>
<reference evidence="1" key="1">
    <citation type="submission" date="2022-06" db="EMBL/GenBank/DDBJ databases">
        <title>Uncovering the hologenomic basis of an extraordinary plant invasion.</title>
        <authorList>
            <person name="Bieker V.C."/>
            <person name="Martin M.D."/>
            <person name="Gilbert T."/>
            <person name="Hodgins K."/>
            <person name="Battlay P."/>
            <person name="Petersen B."/>
            <person name="Wilson J."/>
        </authorList>
    </citation>
    <scope>NUCLEOTIDE SEQUENCE</scope>
    <source>
        <strain evidence="1">AA19_3_7</strain>
        <tissue evidence="1">Leaf</tissue>
    </source>
</reference>
<dbReference type="InterPro" id="IPR011990">
    <property type="entry name" value="TPR-like_helical_dom_sf"/>
</dbReference>
<accession>A0AAD5CC36</accession>
<gene>
    <name evidence="1" type="ORF">M8C21_000964</name>
</gene>
<protein>
    <submittedName>
        <fullName evidence="1">Uncharacterized protein</fullName>
    </submittedName>
</protein>
<organism evidence="1 2">
    <name type="scientific">Ambrosia artemisiifolia</name>
    <name type="common">Common ragweed</name>
    <dbReference type="NCBI Taxonomy" id="4212"/>
    <lineage>
        <taxon>Eukaryota</taxon>
        <taxon>Viridiplantae</taxon>
        <taxon>Streptophyta</taxon>
        <taxon>Embryophyta</taxon>
        <taxon>Tracheophyta</taxon>
        <taxon>Spermatophyta</taxon>
        <taxon>Magnoliopsida</taxon>
        <taxon>eudicotyledons</taxon>
        <taxon>Gunneridae</taxon>
        <taxon>Pentapetalae</taxon>
        <taxon>asterids</taxon>
        <taxon>campanulids</taxon>
        <taxon>Asterales</taxon>
        <taxon>Asteraceae</taxon>
        <taxon>Asteroideae</taxon>
        <taxon>Heliantheae alliance</taxon>
        <taxon>Heliantheae</taxon>
        <taxon>Ambrosia</taxon>
    </lineage>
</organism>
<dbReference type="InterPro" id="IPR044795">
    <property type="entry name" value="THA8L-like"/>
</dbReference>
<dbReference type="Proteomes" id="UP001206925">
    <property type="component" value="Unassembled WGS sequence"/>
</dbReference>
<dbReference type="PANTHER" id="PTHR46870:SF2">
    <property type="entry name" value="PROTEIN THYLAKOID ASSEMBLY 8-LIKE, CHLOROPLASTIC"/>
    <property type="match status" value="1"/>
</dbReference>
<proteinExistence type="predicted"/>
<dbReference type="EMBL" id="JAMZMK010008930">
    <property type="protein sequence ID" value="KAI7737869.1"/>
    <property type="molecule type" value="Genomic_DNA"/>
</dbReference>
<name>A0AAD5CC36_AMBAR</name>
<evidence type="ECO:0000313" key="2">
    <source>
        <dbReference type="Proteomes" id="UP001206925"/>
    </source>
</evidence>
<dbReference type="AlphaFoldDB" id="A0AAD5CC36"/>
<dbReference type="PANTHER" id="PTHR46870">
    <property type="entry name" value="PROTEIN THYLAKOID ASSEMBLY 8-LIKE, CHLOROPLASTIC"/>
    <property type="match status" value="1"/>
</dbReference>
<keyword evidence="2" id="KW-1185">Reference proteome</keyword>
<evidence type="ECO:0000313" key="1">
    <source>
        <dbReference type="EMBL" id="KAI7737869.1"/>
    </source>
</evidence>